<gene>
    <name evidence="1" type="ORF">B296_00034551</name>
</gene>
<feature type="non-terminal residue" evidence="1">
    <location>
        <position position="1"/>
    </location>
</feature>
<reference evidence="1 2" key="1">
    <citation type="journal article" date="2014" name="Agronomy (Basel)">
        <title>A Draft Genome Sequence for Ensete ventricosum, the Drought-Tolerant Tree Against Hunger.</title>
        <authorList>
            <person name="Harrison J."/>
            <person name="Moore K.A."/>
            <person name="Paszkiewicz K."/>
            <person name="Jones T."/>
            <person name="Grant M."/>
            <person name="Ambacheew D."/>
            <person name="Muzemil S."/>
            <person name="Studholme D.J."/>
        </authorList>
    </citation>
    <scope>NUCLEOTIDE SEQUENCE [LARGE SCALE GENOMIC DNA]</scope>
</reference>
<organism evidence="1 2">
    <name type="scientific">Ensete ventricosum</name>
    <name type="common">Abyssinian banana</name>
    <name type="synonym">Musa ensete</name>
    <dbReference type="NCBI Taxonomy" id="4639"/>
    <lineage>
        <taxon>Eukaryota</taxon>
        <taxon>Viridiplantae</taxon>
        <taxon>Streptophyta</taxon>
        <taxon>Embryophyta</taxon>
        <taxon>Tracheophyta</taxon>
        <taxon>Spermatophyta</taxon>
        <taxon>Magnoliopsida</taxon>
        <taxon>Liliopsida</taxon>
        <taxon>Zingiberales</taxon>
        <taxon>Musaceae</taxon>
        <taxon>Ensete</taxon>
    </lineage>
</organism>
<sequence length="156" mass="17786">VRVVVEPGEALEALRAALLLLRLAVSRLPYRFPHLVSHLSSFQLIDQQCKGQLDLHDYQLVKDSLCGQIYDSTPVDFTSDLGTRFVLHPSVLKRPHPPRVVSWMAKALATGLDTLFISRFEAERADYWQTLYSSVVRLHFLSHICLSSLKLSTFFF</sequence>
<dbReference type="PANTHER" id="PTHR12265:SF0">
    <property type="entry name" value="EXPRESSED PROTEIN"/>
    <property type="match status" value="1"/>
</dbReference>
<dbReference type="AlphaFoldDB" id="A0A427A5P1"/>
<dbReference type="InterPro" id="IPR008547">
    <property type="entry name" value="DUF829_TMEM53"/>
</dbReference>
<evidence type="ECO:0000313" key="2">
    <source>
        <dbReference type="Proteomes" id="UP000287651"/>
    </source>
</evidence>
<accession>A0A427A5P1</accession>
<evidence type="ECO:0000313" key="1">
    <source>
        <dbReference type="EMBL" id="RRT71555.1"/>
    </source>
</evidence>
<dbReference type="Pfam" id="PF05705">
    <property type="entry name" value="DUF829"/>
    <property type="match status" value="1"/>
</dbReference>
<dbReference type="PANTHER" id="PTHR12265">
    <property type="entry name" value="TRANSMEMBRANE PROTEIN 53"/>
    <property type="match status" value="1"/>
</dbReference>
<proteinExistence type="predicted"/>
<dbReference type="EMBL" id="AMZH03003676">
    <property type="protein sequence ID" value="RRT71555.1"/>
    <property type="molecule type" value="Genomic_DNA"/>
</dbReference>
<name>A0A427A5P1_ENSVE</name>
<protein>
    <submittedName>
        <fullName evidence="1">Uncharacterized protein</fullName>
    </submittedName>
</protein>
<dbReference type="Proteomes" id="UP000287651">
    <property type="component" value="Unassembled WGS sequence"/>
</dbReference>
<comment type="caution">
    <text evidence="1">The sequence shown here is derived from an EMBL/GenBank/DDBJ whole genome shotgun (WGS) entry which is preliminary data.</text>
</comment>